<dbReference type="PANTHER" id="PTHR13561">
    <property type="entry name" value="DNA REPLICATION REGULATOR DPB11-RELATED"/>
    <property type="match status" value="1"/>
</dbReference>
<feature type="compositionally biased region" description="Basic residues" evidence="2">
    <location>
        <begin position="680"/>
        <end position="699"/>
    </location>
</feature>
<dbReference type="SMART" id="SM00292">
    <property type="entry name" value="BRCT"/>
    <property type="match status" value="4"/>
</dbReference>
<evidence type="ECO:0000259" key="3">
    <source>
        <dbReference type="PROSITE" id="PS50172"/>
    </source>
</evidence>
<dbReference type="InterPro" id="IPR001357">
    <property type="entry name" value="BRCT_dom"/>
</dbReference>
<feature type="region of interest" description="Disordered" evidence="2">
    <location>
        <begin position="665"/>
        <end position="708"/>
    </location>
</feature>
<dbReference type="Pfam" id="PF12738">
    <property type="entry name" value="PTCB-BRCT"/>
    <property type="match status" value="3"/>
</dbReference>
<feature type="region of interest" description="Disordered" evidence="2">
    <location>
        <begin position="562"/>
        <end position="623"/>
    </location>
</feature>
<sequence>MEADASKYTVCSTGLTTEEIIVSKSIVAQLGMRWDDDLHDGVTHLLAVVVGSAKYKAAKAAKMKVVKLDWLKECSRAAKVLPTDQYELGPLEGLCICTTGLYVEDREKVQELCEAAGGIYHPDLNFGTTTHLLAEEPEGAKYNTAIAYGIPVVTLDWIVACVQAKEYKDEDAYRVQEHPVEMGPNVGVMDDGTLPCLKLNDQLQQCLTILDGEPPGCFLDGCVFWLTGFPPDVTTKLKALIRFGMGTRYDTYNTTVTHIVADFMGSCRQLQDSHGNMDVVAATWLINSCLAGSCLPEDQYPPPHIKTDYTVALHKPGTVVKPPGTLADRLHVATSTATASFAPPLKPTDTNPRLLFSGHMFLLVFTDALGSAGNLALKTQIKGVGGRYRELNTTDPCILQPNDMTRITHIVLAHGCDLPDGMLPSLCASMPRAKLVTELWLHCCLQDGVIYPRRKHELFVCSPNTHASVLPTLPLACFGRMHACISMFMGVERSVLTCLLRLCGATLTSKFSKRNTHLVCRVPDGPKYIKAVEWKVPVVDANWLVTSASAAMFQPYPTLVQPRRGDAPDLSKKRKSLDSIRNEDETGLPSAAKMSQVVGATKGGLSQDDGQEHCPVKPPERENHERGALTQLEHLLGDMGGDESCSMDYPYDVLLLIQISFQRSQPRVHRPKGRTNPFSKTRKPRPRIPRWSSMKKHNAAAHSWKSPLEVLLHGTTQLGATPS</sequence>
<dbReference type="RefSeq" id="XP_008874587.1">
    <property type="nucleotide sequence ID" value="XM_008876365.1"/>
</dbReference>
<feature type="domain" description="BRCT" evidence="3">
    <location>
        <begin position="219"/>
        <end position="302"/>
    </location>
</feature>
<dbReference type="GO" id="GO:0007095">
    <property type="term" value="P:mitotic G2 DNA damage checkpoint signaling"/>
    <property type="evidence" value="ECO:0007669"/>
    <property type="project" value="TreeGrafter"/>
</dbReference>
<dbReference type="eggNOG" id="KOG1929">
    <property type="taxonomic scope" value="Eukaryota"/>
</dbReference>
<evidence type="ECO:0000313" key="4">
    <source>
        <dbReference type="EMBL" id="ETV96809.1"/>
    </source>
</evidence>
<dbReference type="VEuPathDB" id="FungiDB:H310_10103"/>
<dbReference type="Gene3D" id="3.40.50.10190">
    <property type="entry name" value="BRCT domain"/>
    <property type="match status" value="4"/>
</dbReference>
<dbReference type="CDD" id="cd17731">
    <property type="entry name" value="BRCT_TopBP1_rpt2_like"/>
    <property type="match status" value="1"/>
</dbReference>
<dbReference type="InterPro" id="IPR059215">
    <property type="entry name" value="BRCT2_TopBP1-like"/>
</dbReference>
<dbReference type="SUPFAM" id="SSF52113">
    <property type="entry name" value="BRCT domain"/>
    <property type="match status" value="4"/>
</dbReference>
<dbReference type="GO" id="GO:0033314">
    <property type="term" value="P:mitotic DNA replication checkpoint signaling"/>
    <property type="evidence" value="ECO:0007669"/>
    <property type="project" value="TreeGrafter"/>
</dbReference>
<feature type="compositionally biased region" description="Basic and acidic residues" evidence="2">
    <location>
        <begin position="610"/>
        <end position="623"/>
    </location>
</feature>
<dbReference type="CDD" id="cd00027">
    <property type="entry name" value="BRCT"/>
    <property type="match status" value="1"/>
</dbReference>
<evidence type="ECO:0000256" key="1">
    <source>
        <dbReference type="ARBA" id="ARBA00022737"/>
    </source>
</evidence>
<dbReference type="PANTHER" id="PTHR13561:SF20">
    <property type="entry name" value="DNA TOPOISOMERASE 2-BINDING PROTEIN 1"/>
    <property type="match status" value="1"/>
</dbReference>
<dbReference type="GO" id="GO:0006270">
    <property type="term" value="P:DNA replication initiation"/>
    <property type="evidence" value="ECO:0007669"/>
    <property type="project" value="TreeGrafter"/>
</dbReference>
<organism evidence="4">
    <name type="scientific">Aphanomyces invadans</name>
    <dbReference type="NCBI Taxonomy" id="157072"/>
    <lineage>
        <taxon>Eukaryota</taxon>
        <taxon>Sar</taxon>
        <taxon>Stramenopiles</taxon>
        <taxon>Oomycota</taxon>
        <taxon>Saprolegniomycetes</taxon>
        <taxon>Saprolegniales</taxon>
        <taxon>Verrucalvaceae</taxon>
        <taxon>Aphanomyces</taxon>
    </lineage>
</organism>
<feature type="compositionally biased region" description="Basic and acidic residues" evidence="2">
    <location>
        <begin position="563"/>
        <end position="584"/>
    </location>
</feature>
<dbReference type="InterPro" id="IPR036420">
    <property type="entry name" value="BRCT_dom_sf"/>
</dbReference>
<reference evidence="4" key="1">
    <citation type="submission" date="2013-12" db="EMBL/GenBank/DDBJ databases">
        <title>The Genome Sequence of Aphanomyces invadans NJM9701.</title>
        <authorList>
            <consortium name="The Broad Institute Genomics Platform"/>
            <person name="Russ C."/>
            <person name="Tyler B."/>
            <person name="van West P."/>
            <person name="Dieguez-Uribeondo J."/>
            <person name="Young S.K."/>
            <person name="Zeng Q."/>
            <person name="Gargeya S."/>
            <person name="Fitzgerald M."/>
            <person name="Abouelleil A."/>
            <person name="Alvarado L."/>
            <person name="Chapman S.B."/>
            <person name="Gainer-Dewar J."/>
            <person name="Goldberg J."/>
            <person name="Griggs A."/>
            <person name="Gujja S."/>
            <person name="Hansen M."/>
            <person name="Howarth C."/>
            <person name="Imamovic A."/>
            <person name="Ireland A."/>
            <person name="Larimer J."/>
            <person name="McCowan C."/>
            <person name="Murphy C."/>
            <person name="Pearson M."/>
            <person name="Poon T.W."/>
            <person name="Priest M."/>
            <person name="Roberts A."/>
            <person name="Saif S."/>
            <person name="Shea T."/>
            <person name="Sykes S."/>
            <person name="Wortman J."/>
            <person name="Nusbaum C."/>
            <person name="Birren B."/>
        </authorList>
    </citation>
    <scope>NUCLEOTIDE SEQUENCE [LARGE SCALE GENOMIC DNA]</scope>
    <source>
        <strain evidence="4">NJM9701</strain>
    </source>
</reference>
<protein>
    <recommendedName>
        <fullName evidence="3">BRCT domain-containing protein</fullName>
    </recommendedName>
</protein>
<feature type="domain" description="BRCT" evidence="3">
    <location>
        <begin position="351"/>
        <end position="458"/>
    </location>
</feature>
<dbReference type="OrthoDB" id="251770at2759"/>
<keyword evidence="1" id="KW-0677">Repeat</keyword>
<dbReference type="EMBL" id="KI913975">
    <property type="protein sequence ID" value="ETV96809.1"/>
    <property type="molecule type" value="Genomic_DNA"/>
</dbReference>
<proteinExistence type="predicted"/>
<feature type="domain" description="BRCT" evidence="3">
    <location>
        <begin position="86"/>
        <end position="175"/>
    </location>
</feature>
<accession>A0A024TS15</accession>
<evidence type="ECO:0000256" key="2">
    <source>
        <dbReference type="SAM" id="MobiDB-lite"/>
    </source>
</evidence>
<feature type="domain" description="BRCT" evidence="3">
    <location>
        <begin position="465"/>
        <end position="544"/>
    </location>
</feature>
<dbReference type="STRING" id="157072.A0A024TS15"/>
<dbReference type="PROSITE" id="PS50172">
    <property type="entry name" value="BRCT"/>
    <property type="match status" value="5"/>
</dbReference>
<dbReference type="GeneID" id="20087153"/>
<dbReference type="AlphaFoldDB" id="A0A024TS15"/>
<feature type="domain" description="BRCT" evidence="3">
    <location>
        <begin position="24"/>
        <end position="88"/>
    </location>
</feature>
<name>A0A024TS15_9STRA</name>
<gene>
    <name evidence="4" type="ORF">H310_10103</name>
</gene>